<keyword evidence="2" id="KW-1185">Reference proteome</keyword>
<accession>A0A0X2NQ97</accession>
<dbReference type="Gene3D" id="2.60.120.580">
    <property type="entry name" value="Acetamidase/Formamidase-like domains"/>
    <property type="match status" value="2"/>
</dbReference>
<dbReference type="PANTHER" id="PTHR31891">
    <property type="entry name" value="FORMAMIDASE C869.04-RELATED"/>
    <property type="match status" value="1"/>
</dbReference>
<protein>
    <submittedName>
        <fullName evidence="1">Predicted acetamidase/formamidase</fullName>
    </submittedName>
</protein>
<reference evidence="2" key="1">
    <citation type="submission" date="2015-11" db="EMBL/GenBank/DDBJ databases">
        <authorList>
            <person name="Dugat-Bony E."/>
        </authorList>
    </citation>
    <scope>NUCLEOTIDE SEQUENCE [LARGE SCALE GENOMIC DNA]</scope>
    <source>
        <strain evidence="2">Mu292</strain>
    </source>
</reference>
<gene>
    <name evidence="1" type="ORF">CVAR292_02402</name>
</gene>
<organism evidence="1 2">
    <name type="scientific">Corynebacterium variabile</name>
    <dbReference type="NCBI Taxonomy" id="1727"/>
    <lineage>
        <taxon>Bacteria</taxon>
        <taxon>Bacillati</taxon>
        <taxon>Actinomycetota</taxon>
        <taxon>Actinomycetes</taxon>
        <taxon>Mycobacteriales</taxon>
        <taxon>Corynebacteriaceae</taxon>
        <taxon>Corynebacterium</taxon>
    </lineage>
</organism>
<dbReference type="RefSeq" id="WP_368615943.1">
    <property type="nucleotide sequence ID" value="NZ_FAUH01000017.1"/>
</dbReference>
<proteinExistence type="predicted"/>
<dbReference type="SUPFAM" id="SSF141130">
    <property type="entry name" value="Acetamidase/Formamidase-like"/>
    <property type="match status" value="1"/>
</dbReference>
<evidence type="ECO:0000313" key="2">
    <source>
        <dbReference type="Proteomes" id="UP000182498"/>
    </source>
</evidence>
<name>A0A0X2NQ97_9CORY</name>
<dbReference type="PANTHER" id="PTHR31891:SF1">
    <property type="entry name" value="FORMAMIDASE C869.04-RELATED"/>
    <property type="match status" value="1"/>
</dbReference>
<dbReference type="GO" id="GO:0016811">
    <property type="term" value="F:hydrolase activity, acting on carbon-nitrogen (but not peptide) bonds, in linear amides"/>
    <property type="evidence" value="ECO:0007669"/>
    <property type="project" value="InterPro"/>
</dbReference>
<dbReference type="Pfam" id="PF03069">
    <property type="entry name" value="FmdA_AmdA"/>
    <property type="match status" value="1"/>
</dbReference>
<dbReference type="Proteomes" id="UP000182498">
    <property type="component" value="Unassembled WGS sequence"/>
</dbReference>
<dbReference type="EMBL" id="FAUH01000017">
    <property type="protein sequence ID" value="CUU67049.1"/>
    <property type="molecule type" value="Genomic_DNA"/>
</dbReference>
<evidence type="ECO:0000313" key="1">
    <source>
        <dbReference type="EMBL" id="CUU67049.1"/>
    </source>
</evidence>
<dbReference type="InterPro" id="IPR004304">
    <property type="entry name" value="FmdA_AmdA"/>
</dbReference>
<dbReference type="AlphaFoldDB" id="A0A0X2NQ97"/>
<sequence length="301" mass="31909">MTTPAVLTTSTLDAYAGRLTDPSVKPTDVDFGGYLNPQTGPFLVNGARPGDTLAVHFRSITPHFDYGISAVLPFFGALSSTPQTPTLQAALDDRAWHYAIDTASGSVRMDALDSDHSFDLDPMHGTVGVAPAGGEVHSSLTPGAWGGNMDTPEMRAGATCYLGVNVPGAMFSFGDGHARQGEGESCGTAVETAMDSTVVLDVVHDYVTPWPRIETDAFIMTTGSARPMEDAFRIAHTEMVHWIAELTGMSTSDSYQFVSQASLTPVANAVDTNYTVVCKIAKCHLKGASVYGGMHDRLKAL</sequence>
<dbReference type="Gene3D" id="3.10.28.20">
    <property type="entry name" value="Acetamidase/Formamidase-like domains"/>
    <property type="match status" value="1"/>
</dbReference>